<evidence type="ECO:0000313" key="3">
    <source>
        <dbReference type="Proteomes" id="UP000264062"/>
    </source>
</evidence>
<dbReference type="AlphaFoldDB" id="A0A350HAG3"/>
<keyword evidence="1" id="KW-0472">Membrane</keyword>
<name>A0A350HAG3_UNCW3</name>
<proteinExistence type="predicted"/>
<reference evidence="2 3" key="1">
    <citation type="journal article" date="2018" name="Nat. Biotechnol.">
        <title>A standardized bacterial taxonomy based on genome phylogeny substantially revises the tree of life.</title>
        <authorList>
            <person name="Parks D.H."/>
            <person name="Chuvochina M."/>
            <person name="Waite D.W."/>
            <person name="Rinke C."/>
            <person name="Skarshewski A."/>
            <person name="Chaumeil P.A."/>
            <person name="Hugenholtz P."/>
        </authorList>
    </citation>
    <scope>NUCLEOTIDE SEQUENCE [LARGE SCALE GENOMIC DNA]</scope>
    <source>
        <strain evidence="2">UBA9956</strain>
    </source>
</reference>
<evidence type="ECO:0000256" key="1">
    <source>
        <dbReference type="SAM" id="Phobius"/>
    </source>
</evidence>
<evidence type="ECO:0000313" key="2">
    <source>
        <dbReference type="EMBL" id="HAV92529.1"/>
    </source>
</evidence>
<dbReference type="Proteomes" id="UP000264062">
    <property type="component" value="Unassembled WGS sequence"/>
</dbReference>
<keyword evidence="1" id="KW-0812">Transmembrane</keyword>
<feature type="transmembrane region" description="Helical" evidence="1">
    <location>
        <begin position="6"/>
        <end position="26"/>
    </location>
</feature>
<protein>
    <submittedName>
        <fullName evidence="2">Uncharacterized protein</fullName>
    </submittedName>
</protein>
<keyword evidence="1" id="KW-1133">Transmembrane helix</keyword>
<gene>
    <name evidence="2" type="ORF">DCW38_05035</name>
</gene>
<comment type="caution">
    <text evidence="2">The sequence shown here is derived from an EMBL/GenBank/DDBJ whole genome shotgun (WGS) entry which is preliminary data.</text>
</comment>
<accession>A0A350HAG3</accession>
<sequence>MKKSSFFFLITLLIILIFAFILFLNFNKRLFSVNGATITEDYVEQYKRIYMLSNNIDSIYSTSVAFEIIKDLITEDLCKKAGINISDSTYEAYSKMLKNDKSSSFLIDSLEKILGSKNTYKYFLKPFIAENLLADKISNDMNFIQKERYSKSLAIYKSWKGRECQNELLSDSVEYFIKSLSPEDEGSDMNIQKDSINMYEDNNYYYVSLFDGETNKGYRIRKVEFEEFALNYSKNYKIHFYDQSYMRAFKLLSENSIWEKLTDIK</sequence>
<dbReference type="EMBL" id="DMZY01000148">
    <property type="protein sequence ID" value="HAV92529.1"/>
    <property type="molecule type" value="Genomic_DNA"/>
</dbReference>
<organism evidence="2 3">
    <name type="scientific">candidate division WOR-3 bacterium</name>
    <dbReference type="NCBI Taxonomy" id="2052148"/>
    <lineage>
        <taxon>Bacteria</taxon>
        <taxon>Bacteria division WOR-3</taxon>
    </lineage>
</organism>